<comment type="caution">
    <text evidence="2">The sequence shown here is derived from an EMBL/GenBank/DDBJ whole genome shotgun (WGS) entry which is preliminary data.</text>
</comment>
<dbReference type="PROSITE" id="PS51186">
    <property type="entry name" value="GNAT"/>
    <property type="match status" value="1"/>
</dbReference>
<dbReference type="GO" id="GO:0034069">
    <property type="term" value="F:aminoglycoside N-acetyltransferase activity"/>
    <property type="evidence" value="ECO:0007669"/>
    <property type="project" value="TreeGrafter"/>
</dbReference>
<dbReference type="Proteomes" id="UP000886889">
    <property type="component" value="Unassembled WGS sequence"/>
</dbReference>
<dbReference type="InterPro" id="IPR016181">
    <property type="entry name" value="Acyl_CoA_acyltransferase"/>
</dbReference>
<dbReference type="CDD" id="cd04301">
    <property type="entry name" value="NAT_SF"/>
    <property type="match status" value="1"/>
</dbReference>
<reference evidence="2" key="1">
    <citation type="submission" date="2020-10" db="EMBL/GenBank/DDBJ databases">
        <authorList>
            <person name="Gilroy R."/>
        </authorList>
    </citation>
    <scope>NUCLEOTIDE SEQUENCE</scope>
    <source>
        <strain evidence="2">ChiBcec6-7307</strain>
    </source>
</reference>
<dbReference type="Pfam" id="PF13527">
    <property type="entry name" value="Acetyltransf_9"/>
    <property type="match status" value="1"/>
</dbReference>
<dbReference type="PANTHER" id="PTHR37817">
    <property type="entry name" value="N-ACETYLTRANSFERASE EIS"/>
    <property type="match status" value="1"/>
</dbReference>
<protein>
    <submittedName>
        <fullName evidence="2">GNAT family N-acetyltransferase</fullName>
    </submittedName>
</protein>
<dbReference type="AlphaFoldDB" id="A0A9D1P119"/>
<dbReference type="Gene3D" id="3.40.630.30">
    <property type="match status" value="1"/>
</dbReference>
<dbReference type="PANTHER" id="PTHR37817:SF1">
    <property type="entry name" value="N-ACETYLTRANSFERASE EIS"/>
    <property type="match status" value="1"/>
</dbReference>
<dbReference type="InterPro" id="IPR000182">
    <property type="entry name" value="GNAT_dom"/>
</dbReference>
<dbReference type="InterPro" id="IPR051554">
    <property type="entry name" value="Acetyltransferase_Eis"/>
</dbReference>
<dbReference type="EMBL" id="DVOS01000069">
    <property type="protein sequence ID" value="HIV23930.1"/>
    <property type="molecule type" value="Genomic_DNA"/>
</dbReference>
<evidence type="ECO:0000313" key="2">
    <source>
        <dbReference type="EMBL" id="HIV23930.1"/>
    </source>
</evidence>
<feature type="domain" description="N-acetyltransferase" evidence="1">
    <location>
        <begin position="10"/>
        <end position="158"/>
    </location>
</feature>
<sequence length="259" mass="29758">MKAQEEWKGLQLGRLEPEERILTRKLYETVFTEDPPRFVDYYYRRRASVNEIYAAVDEKGIHGMVHLNPCRVSWQGEELTLSYIVAVATEEAYRGQGIMGKLLGMALEEMDRRGEPFTFLMPAAEAIYTPYGFRRAWPWRWEEDAAPAGEIRTVLPAEKCTDETLGQLSRRVNDALSRQFSLFDLRSAGYYRDLQEQQEASGGELRICFDKEGPCFARCTEKEKFPPMMARIVNRKSFLARTGGEGEEPFANALICQVV</sequence>
<gene>
    <name evidence="2" type="ORF">IAC80_08350</name>
</gene>
<organism evidence="2 3">
    <name type="scientific">Candidatus Merdiplasma excrementigallinarum</name>
    <dbReference type="NCBI Taxonomy" id="2840864"/>
    <lineage>
        <taxon>Bacteria</taxon>
        <taxon>Bacillati</taxon>
        <taxon>Bacillota</taxon>
        <taxon>Clostridia</taxon>
        <taxon>Lachnospirales</taxon>
        <taxon>Lachnospiraceae</taxon>
        <taxon>Lachnospiraceae incertae sedis</taxon>
        <taxon>Candidatus Merdiplasma</taxon>
    </lineage>
</organism>
<evidence type="ECO:0000259" key="1">
    <source>
        <dbReference type="PROSITE" id="PS51186"/>
    </source>
</evidence>
<dbReference type="SUPFAM" id="SSF55729">
    <property type="entry name" value="Acyl-CoA N-acyltransferases (Nat)"/>
    <property type="match status" value="1"/>
</dbReference>
<name>A0A9D1P119_9FIRM</name>
<reference evidence="2" key="2">
    <citation type="journal article" date="2021" name="PeerJ">
        <title>Extensive microbial diversity within the chicken gut microbiome revealed by metagenomics and culture.</title>
        <authorList>
            <person name="Gilroy R."/>
            <person name="Ravi A."/>
            <person name="Getino M."/>
            <person name="Pursley I."/>
            <person name="Horton D.L."/>
            <person name="Alikhan N.F."/>
            <person name="Baker D."/>
            <person name="Gharbi K."/>
            <person name="Hall N."/>
            <person name="Watson M."/>
            <person name="Adriaenssens E.M."/>
            <person name="Foster-Nyarko E."/>
            <person name="Jarju S."/>
            <person name="Secka A."/>
            <person name="Antonio M."/>
            <person name="Oren A."/>
            <person name="Chaudhuri R.R."/>
            <person name="La Ragione R."/>
            <person name="Hildebrand F."/>
            <person name="Pallen M.J."/>
        </authorList>
    </citation>
    <scope>NUCLEOTIDE SEQUENCE</scope>
    <source>
        <strain evidence="2">ChiBcec6-7307</strain>
    </source>
</reference>
<dbReference type="GO" id="GO:0030649">
    <property type="term" value="P:aminoglycoside antibiotic catabolic process"/>
    <property type="evidence" value="ECO:0007669"/>
    <property type="project" value="TreeGrafter"/>
</dbReference>
<evidence type="ECO:0000313" key="3">
    <source>
        <dbReference type="Proteomes" id="UP000886889"/>
    </source>
</evidence>
<proteinExistence type="predicted"/>
<accession>A0A9D1P119</accession>